<evidence type="ECO:0000313" key="8">
    <source>
        <dbReference type="EMBL" id="KAG2235733.1"/>
    </source>
</evidence>
<evidence type="ECO:0000256" key="3">
    <source>
        <dbReference type="ARBA" id="ARBA00023054"/>
    </source>
</evidence>
<organism evidence="8 9">
    <name type="scientific">Thamnidium elegans</name>
    <dbReference type="NCBI Taxonomy" id="101142"/>
    <lineage>
        <taxon>Eukaryota</taxon>
        <taxon>Fungi</taxon>
        <taxon>Fungi incertae sedis</taxon>
        <taxon>Mucoromycota</taxon>
        <taxon>Mucoromycotina</taxon>
        <taxon>Mucoromycetes</taxon>
        <taxon>Mucorales</taxon>
        <taxon>Mucorineae</taxon>
        <taxon>Mucoraceae</taxon>
        <taxon>Thamnidium</taxon>
    </lineage>
</organism>
<keyword evidence="4" id="KW-0342">GTP-binding</keyword>
<reference evidence="8" key="1">
    <citation type="submission" date="2021-01" db="EMBL/GenBank/DDBJ databases">
        <title>Metabolic potential, ecology and presence of endohyphal bacteria is reflected in genomic diversity of Mucoromycotina.</title>
        <authorList>
            <person name="Muszewska A."/>
            <person name="Okrasinska A."/>
            <person name="Steczkiewicz K."/>
            <person name="Drgas O."/>
            <person name="Orlowska M."/>
            <person name="Perlinska-Lenart U."/>
            <person name="Aleksandrzak-Piekarczyk T."/>
            <person name="Szatraj K."/>
            <person name="Zielenkiewicz U."/>
            <person name="Pilsyk S."/>
            <person name="Malc E."/>
            <person name="Mieczkowski P."/>
            <person name="Kruszewska J.S."/>
            <person name="Biernat P."/>
            <person name="Pawlowska J."/>
        </authorList>
    </citation>
    <scope>NUCLEOTIDE SEQUENCE</scope>
    <source>
        <strain evidence="8">WA0000018081</strain>
    </source>
</reference>
<evidence type="ECO:0000313" key="9">
    <source>
        <dbReference type="Proteomes" id="UP000613177"/>
    </source>
</evidence>
<dbReference type="InterPro" id="IPR027417">
    <property type="entry name" value="P-loop_NTPase"/>
</dbReference>
<comment type="caution">
    <text evidence="8">The sequence shown here is derived from an EMBL/GenBank/DDBJ whole genome shotgun (WGS) entry which is preliminary data.</text>
</comment>
<dbReference type="PRINTS" id="PR00326">
    <property type="entry name" value="GTP1OBG"/>
</dbReference>
<evidence type="ECO:0000256" key="1">
    <source>
        <dbReference type="ARBA" id="ARBA00004123"/>
    </source>
</evidence>
<feature type="region of interest" description="Disordered" evidence="6">
    <location>
        <begin position="570"/>
        <end position="602"/>
    </location>
</feature>
<keyword evidence="5" id="KW-0539">Nucleus</keyword>
<dbReference type="PROSITE" id="PS51721">
    <property type="entry name" value="G_CP"/>
    <property type="match status" value="1"/>
</dbReference>
<dbReference type="GO" id="GO:0005730">
    <property type="term" value="C:nucleolus"/>
    <property type="evidence" value="ECO:0007669"/>
    <property type="project" value="TreeGrafter"/>
</dbReference>
<dbReference type="Proteomes" id="UP000613177">
    <property type="component" value="Unassembled WGS sequence"/>
</dbReference>
<dbReference type="FunFam" id="1.10.1580.10:FF:000002">
    <property type="entry name" value="Guanine nucleotide-binding protein-like 3 (nucleolar)-like"/>
    <property type="match status" value="1"/>
</dbReference>
<dbReference type="CDD" id="cd04178">
    <property type="entry name" value="Nucleostemin_like"/>
    <property type="match status" value="1"/>
</dbReference>
<comment type="subcellular location">
    <subcellularLocation>
        <location evidence="1">Nucleus</location>
    </subcellularLocation>
</comment>
<keyword evidence="2" id="KW-0547">Nucleotide-binding</keyword>
<evidence type="ECO:0000256" key="4">
    <source>
        <dbReference type="ARBA" id="ARBA00023134"/>
    </source>
</evidence>
<dbReference type="EMBL" id="JAEPRE010000028">
    <property type="protein sequence ID" value="KAG2235733.1"/>
    <property type="molecule type" value="Genomic_DNA"/>
</dbReference>
<keyword evidence="3" id="KW-0175">Coiled coil</keyword>
<evidence type="ECO:0000259" key="7">
    <source>
        <dbReference type="PROSITE" id="PS51721"/>
    </source>
</evidence>
<dbReference type="GO" id="GO:0005525">
    <property type="term" value="F:GTP binding"/>
    <property type="evidence" value="ECO:0007669"/>
    <property type="project" value="UniProtKB-KW"/>
</dbReference>
<feature type="compositionally biased region" description="Low complexity" evidence="6">
    <location>
        <begin position="577"/>
        <end position="596"/>
    </location>
</feature>
<keyword evidence="9" id="KW-1185">Reference proteome</keyword>
<dbReference type="SUPFAM" id="SSF52540">
    <property type="entry name" value="P-loop containing nucleoside triphosphate hydrolases"/>
    <property type="match status" value="1"/>
</dbReference>
<dbReference type="Gene3D" id="1.10.1580.10">
    <property type="match status" value="1"/>
</dbReference>
<dbReference type="AlphaFoldDB" id="A0A8H7W0S4"/>
<dbReference type="InterPro" id="IPR006073">
    <property type="entry name" value="GTP-bd"/>
</dbReference>
<dbReference type="InterPro" id="IPR050755">
    <property type="entry name" value="TRAFAC_YlqF/YawG_RiboMat"/>
</dbReference>
<dbReference type="InterPro" id="IPR030378">
    <property type="entry name" value="G_CP_dom"/>
</dbReference>
<feature type="domain" description="CP-type G" evidence="7">
    <location>
        <begin position="103"/>
        <end position="288"/>
    </location>
</feature>
<evidence type="ECO:0000256" key="5">
    <source>
        <dbReference type="ARBA" id="ARBA00023242"/>
    </source>
</evidence>
<protein>
    <recommendedName>
        <fullName evidence="7">CP-type G domain-containing protein</fullName>
    </recommendedName>
</protein>
<evidence type="ECO:0000256" key="2">
    <source>
        <dbReference type="ARBA" id="ARBA00022741"/>
    </source>
</evidence>
<dbReference type="Gene3D" id="3.40.50.300">
    <property type="entry name" value="P-loop containing nucleotide triphosphate hydrolases"/>
    <property type="match status" value="1"/>
</dbReference>
<name>A0A8H7W0S4_9FUNG</name>
<proteinExistence type="predicted"/>
<dbReference type="PANTHER" id="PTHR11089">
    <property type="entry name" value="GTP-BINDING PROTEIN-RELATED"/>
    <property type="match status" value="1"/>
</dbReference>
<feature type="region of interest" description="Disordered" evidence="6">
    <location>
        <begin position="515"/>
        <end position="541"/>
    </location>
</feature>
<dbReference type="PANTHER" id="PTHR11089:SF30">
    <property type="entry name" value="GUANINE NUCLEOTIDE-BINDING PROTEIN-LIKE 3 HOMOLOG"/>
    <property type="match status" value="1"/>
</dbReference>
<dbReference type="FunFam" id="3.40.50.300:FF:000493">
    <property type="entry name" value="Guanine nucleotide-binding protein-like 3-like protein"/>
    <property type="match status" value="1"/>
</dbReference>
<dbReference type="InterPro" id="IPR023179">
    <property type="entry name" value="GTP-bd_ortho_bundle_sf"/>
</dbReference>
<gene>
    <name evidence="8" type="ORF">INT48_009148</name>
</gene>
<dbReference type="Pfam" id="PF01926">
    <property type="entry name" value="MMR_HSR1"/>
    <property type="match status" value="1"/>
</dbReference>
<feature type="compositionally biased region" description="Basic residues" evidence="6">
    <location>
        <begin position="515"/>
        <end position="525"/>
    </location>
</feature>
<accession>A0A8H7W0S4</accession>
<sequence length="680" mass="75296">MAGIKNKKGRNADRLNGVKGKKDPGVPNFANFKKKIAGNKERQDLARQNLQNKNRNLNIFDLAKSADKRSQDFDEIVGVNDDPKEIKDAAASGQKDNSKKAYYREFRKVLESADVILEVLDARDPLGTRTRSVERMVMDSGLDKKIILVLNKIDLVPKENVEQWLKYLRNEYPAIAFKASTQSQRNNLSQSNVATDSASTNMLNSAECLGADTLIRLLKNYCRNVNIKTSITVGIVGYPNVGKSSVINSLKRSKVCGVGSTPGFTKVAQQITLDKNIKLLDCPGIVFAQQGQDGQNAAEITLRNCVKVELLDDPITPVEVIVSRCTTEQLMKMYNVSYFNNAHEFLVLLAQQRGKLKKGGVADTHQVARHVLTDWNGGKIPYYTIPPSSKQSHIDAAVVNAWGKELDLDLESTDVVLSGLKSANDFSSSVVMQANTDIDMAQDADMDGMSTEASSSMDMSESMMTSGEAKTTSQPVIQVDKMLLMKKKNANSRHQQILTPDEEQLNPQLNQQLKKQLKAQQKKARKQAEGIHNTSNNLMDEDDDMMQDEPVQNFQFNIGLASAPIPDEDEEFITRGSDNSTSDNNNNTEKQENNSNADIRRRPSVTGEIIQNNDTHNVFSAQPLPAERLGRNHSISVSRPIAINDSKVGGKPRRDSTLFGISNVTADDYVQKDLISSSWS</sequence>
<feature type="region of interest" description="Disordered" evidence="6">
    <location>
        <begin position="1"/>
        <end position="31"/>
    </location>
</feature>
<evidence type="ECO:0000256" key="6">
    <source>
        <dbReference type="SAM" id="MobiDB-lite"/>
    </source>
</evidence>